<dbReference type="InterPro" id="IPR050447">
    <property type="entry name" value="Erg6_SMT_methyltransf"/>
</dbReference>
<dbReference type="RefSeq" id="WP_167187139.1">
    <property type="nucleotide sequence ID" value="NZ_JAAONZ010000009.1"/>
</dbReference>
<name>A0A9E5JT72_9GAMM</name>
<dbReference type="PANTHER" id="PTHR44068:SF11">
    <property type="entry name" value="GERANYL DIPHOSPHATE 2-C-METHYLTRANSFERASE"/>
    <property type="match status" value="1"/>
</dbReference>
<dbReference type="GO" id="GO:0008168">
    <property type="term" value="F:methyltransferase activity"/>
    <property type="evidence" value="ECO:0007669"/>
    <property type="project" value="UniProtKB-KW"/>
</dbReference>
<evidence type="ECO:0000313" key="3">
    <source>
        <dbReference type="Proteomes" id="UP000787472"/>
    </source>
</evidence>
<keyword evidence="2" id="KW-0489">Methyltransferase</keyword>
<dbReference type="EMBL" id="JAAONZ010000009">
    <property type="protein sequence ID" value="NHO66402.1"/>
    <property type="molecule type" value="Genomic_DNA"/>
</dbReference>
<protein>
    <submittedName>
        <fullName evidence="2">Class I SAM-dependent methyltransferase</fullName>
    </submittedName>
</protein>
<dbReference type="InterPro" id="IPR029063">
    <property type="entry name" value="SAM-dependent_MTases_sf"/>
</dbReference>
<organism evidence="2 3">
    <name type="scientific">Pseudomaricurvus hydrocarbonicus</name>
    <dbReference type="NCBI Taxonomy" id="1470433"/>
    <lineage>
        <taxon>Bacteria</taxon>
        <taxon>Pseudomonadati</taxon>
        <taxon>Pseudomonadota</taxon>
        <taxon>Gammaproteobacteria</taxon>
        <taxon>Cellvibrionales</taxon>
        <taxon>Cellvibrionaceae</taxon>
        <taxon>Pseudomaricurvus</taxon>
    </lineage>
</organism>
<comment type="caution">
    <text evidence="2">The sequence shown here is derived from an EMBL/GenBank/DDBJ whole genome shotgun (WGS) entry which is preliminary data.</text>
</comment>
<dbReference type="Pfam" id="PF13847">
    <property type="entry name" value="Methyltransf_31"/>
    <property type="match status" value="1"/>
</dbReference>
<reference evidence="2" key="1">
    <citation type="submission" date="2020-03" db="EMBL/GenBank/DDBJ databases">
        <authorList>
            <person name="Guo F."/>
        </authorList>
    </citation>
    <scope>NUCLEOTIDE SEQUENCE</scope>
    <source>
        <strain evidence="2">JCM 30134</strain>
    </source>
</reference>
<dbReference type="AlphaFoldDB" id="A0A9E5JT72"/>
<dbReference type="Proteomes" id="UP000787472">
    <property type="component" value="Unassembled WGS sequence"/>
</dbReference>
<evidence type="ECO:0000313" key="2">
    <source>
        <dbReference type="EMBL" id="NHO66402.1"/>
    </source>
</evidence>
<sequence length="238" mass="27864">MQTIDYDRLHLRDGDRVLDVGCGEGRHTIGAYLFANIDAVGVDLSEKDLQTARQRFSDFEVQDTPGKSLVFQQADALHLPFADNSFDKVICSEVLEHIPDYQGVLAEINRVLKPEGLLAVSVPRAWPEEICWKLSKPYRQVEGGHIRIFNATQLRHDVEDLGWNRYARHWAHALHSPFWWLKCWFWGRDDVKVVHWYHQLLVWDLMERPWLTRNLERLLNPLMGKSVVMYFKRGTDVD</sequence>
<dbReference type="SUPFAM" id="SSF53335">
    <property type="entry name" value="S-adenosyl-L-methionine-dependent methyltransferases"/>
    <property type="match status" value="1"/>
</dbReference>
<keyword evidence="3" id="KW-1185">Reference proteome</keyword>
<accession>A0A9E5JT72</accession>
<evidence type="ECO:0000259" key="1">
    <source>
        <dbReference type="Pfam" id="PF13847"/>
    </source>
</evidence>
<dbReference type="InterPro" id="IPR025714">
    <property type="entry name" value="Methyltranfer_dom"/>
</dbReference>
<feature type="domain" description="Methyltransferase" evidence="1">
    <location>
        <begin position="12"/>
        <end position="146"/>
    </location>
</feature>
<proteinExistence type="predicted"/>
<dbReference type="PANTHER" id="PTHR44068">
    <property type="entry name" value="ZGC:194242"/>
    <property type="match status" value="1"/>
</dbReference>
<dbReference type="CDD" id="cd02440">
    <property type="entry name" value="AdoMet_MTases"/>
    <property type="match status" value="1"/>
</dbReference>
<dbReference type="Gene3D" id="3.40.50.150">
    <property type="entry name" value="Vaccinia Virus protein VP39"/>
    <property type="match status" value="1"/>
</dbReference>
<keyword evidence="2" id="KW-0808">Transferase</keyword>
<dbReference type="GO" id="GO:0032259">
    <property type="term" value="P:methylation"/>
    <property type="evidence" value="ECO:0007669"/>
    <property type="project" value="UniProtKB-KW"/>
</dbReference>
<gene>
    <name evidence="2" type="ORF">G8770_12715</name>
</gene>